<feature type="region of interest" description="Disordered" evidence="4">
    <location>
        <begin position="315"/>
        <end position="338"/>
    </location>
</feature>
<protein>
    <submittedName>
        <fullName evidence="6">LacI family transcriptional regulator</fullName>
    </submittedName>
</protein>
<dbReference type="Pfam" id="PF00356">
    <property type="entry name" value="LacI"/>
    <property type="match status" value="1"/>
</dbReference>
<reference evidence="6 7" key="1">
    <citation type="journal article" date="2014" name="Int. J. Syst. Evol. Microbiol.">
        <title>Brachybacterium ginsengisoli sp. nov., isolated from soil of a ginseng field.</title>
        <authorList>
            <person name="Hoang V.A."/>
            <person name="Kim Y.J."/>
            <person name="Nguyen N.L."/>
            <person name="Yang D.C."/>
        </authorList>
    </citation>
    <scope>NUCLEOTIDE SEQUENCE [LARGE SCALE GENOMIC DNA]</scope>
    <source>
        <strain evidence="6 7">DCY80</strain>
    </source>
</reference>
<dbReference type="PANTHER" id="PTHR30146:SF109">
    <property type="entry name" value="HTH-TYPE TRANSCRIPTIONAL REGULATOR GALS"/>
    <property type="match status" value="1"/>
</dbReference>
<dbReference type="GO" id="GO:0000976">
    <property type="term" value="F:transcription cis-regulatory region binding"/>
    <property type="evidence" value="ECO:0007669"/>
    <property type="project" value="TreeGrafter"/>
</dbReference>
<dbReference type="CDD" id="cd06267">
    <property type="entry name" value="PBP1_LacI_sugar_binding-like"/>
    <property type="match status" value="1"/>
</dbReference>
<dbReference type="PROSITE" id="PS50932">
    <property type="entry name" value="HTH_LACI_2"/>
    <property type="match status" value="1"/>
</dbReference>
<evidence type="ECO:0000313" key="7">
    <source>
        <dbReference type="Proteomes" id="UP000217889"/>
    </source>
</evidence>
<dbReference type="EMBL" id="CP023564">
    <property type="protein sequence ID" value="ATG54687.1"/>
    <property type="molecule type" value="Genomic_DNA"/>
</dbReference>
<keyword evidence="3" id="KW-0804">Transcription</keyword>
<evidence type="ECO:0000256" key="3">
    <source>
        <dbReference type="ARBA" id="ARBA00023163"/>
    </source>
</evidence>
<dbReference type="Proteomes" id="UP000217889">
    <property type="component" value="Chromosome"/>
</dbReference>
<sequence>MARVTLADVAAAAGVSAATASHVLRARGDREGTIRVSAETGERVSRIARELGYVPSAAARGLVRGGPDRIAIMVPNLRQPYFAKMAETLILALEERGLHTTLRLSYDAAAERDAVLGRSTTDVAGMIVCPHFLSAELLDGQTPPFPVVQVGGAPTDGIDCVVMGEYDGALAAARHLLDLGRRRIAYVADPWLASREGPRHRAYLDAHGERGLSPDPRLAIQGADWDRRETGLEAMVGLLRTGIPFDAVMCVNDAVAVGAMRAAALAGLRIPEDVAFTGFDATEEAAFTTPPLTSVDPGVHEMAQQAVEMLARRLDGSAEPAGRESAPPSLVIRSSSVG</sequence>
<dbReference type="Pfam" id="PF13377">
    <property type="entry name" value="Peripla_BP_3"/>
    <property type="match status" value="1"/>
</dbReference>
<dbReference type="SMART" id="SM00354">
    <property type="entry name" value="HTH_LACI"/>
    <property type="match status" value="1"/>
</dbReference>
<accession>A0A291GWW6</accession>
<dbReference type="PROSITE" id="PS00356">
    <property type="entry name" value="HTH_LACI_1"/>
    <property type="match status" value="1"/>
</dbReference>
<dbReference type="InterPro" id="IPR028082">
    <property type="entry name" value="Peripla_BP_I"/>
</dbReference>
<keyword evidence="7" id="KW-1185">Reference proteome</keyword>
<dbReference type="InterPro" id="IPR010982">
    <property type="entry name" value="Lambda_DNA-bd_dom_sf"/>
</dbReference>
<dbReference type="PANTHER" id="PTHR30146">
    <property type="entry name" value="LACI-RELATED TRANSCRIPTIONAL REPRESSOR"/>
    <property type="match status" value="1"/>
</dbReference>
<keyword evidence="2" id="KW-0238">DNA-binding</keyword>
<dbReference type="SUPFAM" id="SSF47413">
    <property type="entry name" value="lambda repressor-like DNA-binding domains"/>
    <property type="match status" value="1"/>
</dbReference>
<keyword evidence="1" id="KW-0805">Transcription regulation</keyword>
<evidence type="ECO:0000259" key="5">
    <source>
        <dbReference type="PROSITE" id="PS50932"/>
    </source>
</evidence>
<dbReference type="InterPro" id="IPR000843">
    <property type="entry name" value="HTH_LacI"/>
</dbReference>
<evidence type="ECO:0000256" key="1">
    <source>
        <dbReference type="ARBA" id="ARBA00023015"/>
    </source>
</evidence>
<dbReference type="InterPro" id="IPR046335">
    <property type="entry name" value="LacI/GalR-like_sensor"/>
</dbReference>
<dbReference type="RefSeq" id="WP_096799152.1">
    <property type="nucleotide sequence ID" value="NZ_CP023564.1"/>
</dbReference>
<dbReference type="CDD" id="cd01392">
    <property type="entry name" value="HTH_LacI"/>
    <property type="match status" value="1"/>
</dbReference>
<dbReference type="SUPFAM" id="SSF53822">
    <property type="entry name" value="Periplasmic binding protein-like I"/>
    <property type="match status" value="1"/>
</dbReference>
<dbReference type="OrthoDB" id="2854648at2"/>
<feature type="domain" description="HTH lacI-type" evidence="5">
    <location>
        <begin position="4"/>
        <end position="64"/>
    </location>
</feature>
<evidence type="ECO:0000256" key="2">
    <source>
        <dbReference type="ARBA" id="ARBA00023125"/>
    </source>
</evidence>
<name>A0A291GWW6_9MICO</name>
<dbReference type="GO" id="GO:0003700">
    <property type="term" value="F:DNA-binding transcription factor activity"/>
    <property type="evidence" value="ECO:0007669"/>
    <property type="project" value="TreeGrafter"/>
</dbReference>
<dbReference type="KEGG" id="bgg:CFK41_07845"/>
<dbReference type="Gene3D" id="3.40.50.2300">
    <property type="match status" value="2"/>
</dbReference>
<organism evidence="6 7">
    <name type="scientific">Brachybacterium ginsengisoli</name>
    <dbReference type="NCBI Taxonomy" id="1331682"/>
    <lineage>
        <taxon>Bacteria</taxon>
        <taxon>Bacillati</taxon>
        <taxon>Actinomycetota</taxon>
        <taxon>Actinomycetes</taxon>
        <taxon>Micrococcales</taxon>
        <taxon>Dermabacteraceae</taxon>
        <taxon>Brachybacterium</taxon>
    </lineage>
</organism>
<gene>
    <name evidence="6" type="ORF">CFK41_07845</name>
</gene>
<evidence type="ECO:0000256" key="4">
    <source>
        <dbReference type="SAM" id="MobiDB-lite"/>
    </source>
</evidence>
<dbReference type="Gene3D" id="1.10.260.40">
    <property type="entry name" value="lambda repressor-like DNA-binding domains"/>
    <property type="match status" value="1"/>
</dbReference>
<proteinExistence type="predicted"/>
<dbReference type="AlphaFoldDB" id="A0A291GWW6"/>
<evidence type="ECO:0000313" key="6">
    <source>
        <dbReference type="EMBL" id="ATG54687.1"/>
    </source>
</evidence>